<reference evidence="11 12" key="1">
    <citation type="journal article" date="2010" name="Nature">
        <title>The genome of a songbird.</title>
        <authorList>
            <person name="Warren W.C."/>
            <person name="Clayton D.F."/>
            <person name="Ellegren H."/>
            <person name="Arnold A.P."/>
            <person name="Hillier L.W."/>
            <person name="Kunstner A."/>
            <person name="Searle S."/>
            <person name="White S."/>
            <person name="Vilella A.J."/>
            <person name="Fairley S."/>
            <person name="Heger A."/>
            <person name="Kong L."/>
            <person name="Ponting C.P."/>
            <person name="Jarvis E.D."/>
            <person name="Mello C.V."/>
            <person name="Minx P."/>
            <person name="Lovell P."/>
            <person name="Velho T.A."/>
            <person name="Ferris M."/>
            <person name="Balakrishnan C.N."/>
            <person name="Sinha S."/>
            <person name="Blatti C."/>
            <person name="London S.E."/>
            <person name="Li Y."/>
            <person name="Lin Y.C."/>
            <person name="George J."/>
            <person name="Sweedler J."/>
            <person name="Southey B."/>
            <person name="Gunaratne P."/>
            <person name="Watson M."/>
            <person name="Nam K."/>
            <person name="Backstrom N."/>
            <person name="Smeds L."/>
            <person name="Nabholz B."/>
            <person name="Itoh Y."/>
            <person name="Whitney O."/>
            <person name="Pfenning A.R."/>
            <person name="Howard J."/>
            <person name="Volker M."/>
            <person name="Skinner B.M."/>
            <person name="Griffin D.K."/>
            <person name="Ye L."/>
            <person name="McLaren W.M."/>
            <person name="Flicek P."/>
            <person name="Quesada V."/>
            <person name="Velasco G."/>
            <person name="Lopez-Otin C."/>
            <person name="Puente X.S."/>
            <person name="Olender T."/>
            <person name="Lancet D."/>
            <person name="Smit A.F."/>
            <person name="Hubley R."/>
            <person name="Konkel M.K."/>
            <person name="Walker J.A."/>
            <person name="Batzer M.A."/>
            <person name="Gu W."/>
            <person name="Pollock D.D."/>
            <person name="Chen L."/>
            <person name="Cheng Z."/>
            <person name="Eichler E.E."/>
            <person name="Stapley J."/>
            <person name="Slate J."/>
            <person name="Ekblom R."/>
            <person name="Birkhead T."/>
            <person name="Burke T."/>
            <person name="Burt D."/>
            <person name="Scharff C."/>
            <person name="Adam I."/>
            <person name="Richard H."/>
            <person name="Sultan M."/>
            <person name="Soldatov A."/>
            <person name="Lehrach H."/>
            <person name="Edwards S.V."/>
            <person name="Yang S.P."/>
            <person name="Li X."/>
            <person name="Graves T."/>
            <person name="Fulton L."/>
            <person name="Nelson J."/>
            <person name="Chinwalla A."/>
            <person name="Hou S."/>
            <person name="Mardis E.R."/>
            <person name="Wilson R.K."/>
        </authorList>
    </citation>
    <scope>NUCLEOTIDE SEQUENCE [LARGE SCALE GENOMIC DNA]</scope>
</reference>
<dbReference type="Ensembl" id="ENSTGUT00000020760.1">
    <property type="protein sequence ID" value="ENSTGUP00000021077.1"/>
    <property type="gene ID" value="ENSTGUG00000029206.1"/>
</dbReference>
<dbReference type="Gene3D" id="1.10.340.70">
    <property type="match status" value="1"/>
</dbReference>
<dbReference type="Gene3D" id="3.30.420.10">
    <property type="entry name" value="Ribonuclease H-like superfamily/Ribonuclease H"/>
    <property type="match status" value="2"/>
</dbReference>
<keyword evidence="3" id="KW-0808">Transferase</keyword>
<evidence type="ECO:0000259" key="9">
    <source>
        <dbReference type="PROSITE" id="PS50879"/>
    </source>
</evidence>
<dbReference type="PANTHER" id="PTHR33064">
    <property type="entry name" value="POL PROTEIN"/>
    <property type="match status" value="1"/>
</dbReference>
<dbReference type="InterPro" id="IPR051320">
    <property type="entry name" value="Viral_Replic_Matur_Polypro"/>
</dbReference>
<dbReference type="PROSITE" id="PS50994">
    <property type="entry name" value="INTEGRASE"/>
    <property type="match status" value="1"/>
</dbReference>
<dbReference type="Pfam" id="PF00078">
    <property type="entry name" value="RVT_1"/>
    <property type="match status" value="1"/>
</dbReference>
<dbReference type="GO" id="GO:0015074">
    <property type="term" value="P:DNA integration"/>
    <property type="evidence" value="ECO:0007669"/>
    <property type="project" value="InterPro"/>
</dbReference>
<dbReference type="PROSITE" id="PS50879">
    <property type="entry name" value="RNASE_H_1"/>
    <property type="match status" value="1"/>
</dbReference>
<keyword evidence="12" id="KW-1185">Reference proteome</keyword>
<sequence length="1013" mass="115939">MPPIKIQISEPHVPVRVRQYPISLEGRRGLKPEIDRLLAQGILEPCMSPFNTPILPVKKPNGKYRLVHDLREINKRTITRFPVVANPYTLLSKLGPHNSWYSVIDLKDAFWACPLAEECRNYFAFEWEDIETGRRQQLRWTVLPQGFTESPNLFGQALEELLTEYQVQTGNVLLQYVDDLLIAGNNKENVKKETIRLLNFLAQKGLRVSQEKLQFVEEKVKYLGHYLFNGQKILDPERIKGILELPMPVTKRQVRQVLGLFGYCRQWIENYSSKVKFLYEQLPKGKIPKWTPQDQEQFASLKRELSQAPVLSLPDLKRPFHLFVNIHEGTAFGVLTQEWAGQRKPVAYLSKLLDPVSRGWPSCLQIIVAAALLLEETNRITFNGEVILYAPHNIRGVLQQKAEKWLTDSRLLKYEGILIESPKLSLKTIGAVNPAEFLYPGEGNELLHNCFQTIEQQTRIRSDLEEEELQSGEVLFIDGSSRIVEGKRLSGYAIVKWEKGEFKIRESGPLSASWSAQACELYALWKALVSLKGKDGTIYTDSRYAFGVVHTFGKIWEERGFINSQGKELVHQELIRRVLGALKMPNKIAVVHIKGHQRGTSYQVRGNNAADTEAKRVAGNYNIILTMQQAPVSKNLSFESAEKEKLEQMGAKEQDGKYILPDGREVLPKGIAIEIFSKIHSKTHWGTQALVDHFNQQFACIGVYNIAKTVTAACETCQKVNRKNIKQRPLGGRSPAYRPFSHIQVDFTELPRVGRYKYLLVMVDHLTHYVEAFPTSRATANQVTKVLLEHVIPRYGVPEVIDSDRGTHFVSKIVKDLTESLGIKWEYHTPWHPQSSGKVERMNGEIKTILTKLMIETKLSWIKCLPMALLILRTRPRADVGISAFEMVYGMSYRIESPQTNVLIRDRVINEYVSQLAEHRNQLWEHGLIVQRPPLDLKIHKVKPGDWILIKVWKEETLKPNWEGPYLVLLTTETAVRTAERGWTHASRIKGPVTRPHWKVISTPGDTKITLKR</sequence>
<dbReference type="GO" id="GO:0016779">
    <property type="term" value="F:nucleotidyltransferase activity"/>
    <property type="evidence" value="ECO:0007669"/>
    <property type="project" value="UniProtKB-KW"/>
</dbReference>
<comment type="similarity">
    <text evidence="1">Belongs to the beta type-B retroviral polymerase family. HERV class-II K(HML-2) pol subfamily.</text>
</comment>
<reference evidence="11" key="2">
    <citation type="submission" date="2025-08" db="UniProtKB">
        <authorList>
            <consortium name="Ensembl"/>
        </authorList>
    </citation>
    <scope>IDENTIFICATION</scope>
</reference>
<dbReference type="PROSITE" id="PS50878">
    <property type="entry name" value="RT_POL"/>
    <property type="match status" value="1"/>
</dbReference>
<dbReference type="InterPro" id="IPR002156">
    <property type="entry name" value="RNaseH_domain"/>
</dbReference>
<dbReference type="Pfam" id="PF18697">
    <property type="entry name" value="MLVIN_C"/>
    <property type="match status" value="1"/>
</dbReference>
<keyword evidence="5" id="KW-0540">Nuclease</keyword>
<evidence type="ECO:0000256" key="7">
    <source>
        <dbReference type="ARBA" id="ARBA00022801"/>
    </source>
</evidence>
<evidence type="ECO:0000313" key="12">
    <source>
        <dbReference type="Proteomes" id="UP000007754"/>
    </source>
</evidence>
<dbReference type="InterPro" id="IPR000477">
    <property type="entry name" value="RT_dom"/>
</dbReference>
<dbReference type="GO" id="GO:0003676">
    <property type="term" value="F:nucleic acid binding"/>
    <property type="evidence" value="ECO:0007669"/>
    <property type="project" value="InterPro"/>
</dbReference>
<dbReference type="Pfam" id="PF17919">
    <property type="entry name" value="RT_RNaseH_2"/>
    <property type="match status" value="1"/>
</dbReference>
<dbReference type="Proteomes" id="UP000007754">
    <property type="component" value="Chromosome Z"/>
</dbReference>
<reference evidence="11" key="3">
    <citation type="submission" date="2025-09" db="UniProtKB">
        <authorList>
            <consortium name="Ensembl"/>
        </authorList>
    </citation>
    <scope>IDENTIFICATION</scope>
</reference>
<dbReference type="InterPro" id="IPR001584">
    <property type="entry name" value="Integrase_cat-core"/>
</dbReference>
<feature type="domain" description="RNase H type-1" evidence="9">
    <location>
        <begin position="469"/>
        <end position="619"/>
    </location>
</feature>
<name>A0A674GE78_TAEGU</name>
<evidence type="ECO:0000256" key="6">
    <source>
        <dbReference type="ARBA" id="ARBA00022759"/>
    </source>
</evidence>
<protein>
    <recommendedName>
        <fullName evidence="2">ribonuclease H</fullName>
        <ecNumber evidence="2">3.1.26.4</ecNumber>
    </recommendedName>
</protein>
<dbReference type="PANTHER" id="PTHR33064:SF38">
    <property type="entry name" value="LRRGT00076-LIKE"/>
    <property type="match status" value="1"/>
</dbReference>
<dbReference type="GO" id="GO:0004523">
    <property type="term" value="F:RNA-DNA hybrid ribonuclease activity"/>
    <property type="evidence" value="ECO:0007669"/>
    <property type="project" value="UniProtKB-EC"/>
</dbReference>
<evidence type="ECO:0000256" key="1">
    <source>
        <dbReference type="ARBA" id="ARBA00010879"/>
    </source>
</evidence>
<dbReference type="Pfam" id="PF00665">
    <property type="entry name" value="rve"/>
    <property type="match status" value="1"/>
</dbReference>
<dbReference type="GeneTree" id="ENSGT00940000160750"/>
<dbReference type="OMA" id="TENANEY"/>
<keyword evidence="7" id="KW-0378">Hydrolase</keyword>
<evidence type="ECO:0000259" key="8">
    <source>
        <dbReference type="PROSITE" id="PS50878"/>
    </source>
</evidence>
<dbReference type="Gene3D" id="3.10.20.370">
    <property type="match status" value="1"/>
</dbReference>
<feature type="domain" description="Integrase catalytic" evidence="10">
    <location>
        <begin position="735"/>
        <end position="906"/>
    </location>
</feature>
<proteinExistence type="inferred from homology"/>
<dbReference type="Gene3D" id="3.10.10.10">
    <property type="entry name" value="HIV Type 1 Reverse Transcriptase, subunit A, domain 1"/>
    <property type="match status" value="1"/>
</dbReference>
<evidence type="ECO:0000313" key="11">
    <source>
        <dbReference type="Ensembl" id="ENSTGUP00000021077.1"/>
    </source>
</evidence>
<dbReference type="Gene3D" id="2.30.30.850">
    <property type="match status" value="1"/>
</dbReference>
<keyword evidence="6" id="KW-0255">Endonuclease</keyword>
<evidence type="ECO:0000256" key="5">
    <source>
        <dbReference type="ARBA" id="ARBA00022722"/>
    </source>
</evidence>
<evidence type="ECO:0000256" key="2">
    <source>
        <dbReference type="ARBA" id="ARBA00012180"/>
    </source>
</evidence>
<organism evidence="11 12">
    <name type="scientific">Taeniopygia guttata</name>
    <name type="common">Zebra finch</name>
    <name type="synonym">Poephila guttata</name>
    <dbReference type="NCBI Taxonomy" id="59729"/>
    <lineage>
        <taxon>Eukaryota</taxon>
        <taxon>Metazoa</taxon>
        <taxon>Chordata</taxon>
        <taxon>Craniata</taxon>
        <taxon>Vertebrata</taxon>
        <taxon>Euteleostomi</taxon>
        <taxon>Archelosauria</taxon>
        <taxon>Archosauria</taxon>
        <taxon>Dinosauria</taxon>
        <taxon>Saurischia</taxon>
        <taxon>Theropoda</taxon>
        <taxon>Coelurosauria</taxon>
        <taxon>Aves</taxon>
        <taxon>Neognathae</taxon>
        <taxon>Neoaves</taxon>
        <taxon>Telluraves</taxon>
        <taxon>Australaves</taxon>
        <taxon>Passeriformes</taxon>
        <taxon>Passeroidea</taxon>
        <taxon>Estrildidae</taxon>
        <taxon>Estrildinae</taxon>
        <taxon>Taeniopygia</taxon>
    </lineage>
</organism>
<evidence type="ECO:0000256" key="3">
    <source>
        <dbReference type="ARBA" id="ARBA00022679"/>
    </source>
</evidence>
<dbReference type="InParanoid" id="A0A674GE78"/>
<dbReference type="InterPro" id="IPR012337">
    <property type="entry name" value="RNaseH-like_sf"/>
</dbReference>
<dbReference type="InterPro" id="IPR036397">
    <property type="entry name" value="RNaseH_sf"/>
</dbReference>
<dbReference type="SUPFAM" id="SSF56672">
    <property type="entry name" value="DNA/RNA polymerases"/>
    <property type="match status" value="1"/>
</dbReference>
<accession>A0A674GE78</accession>
<dbReference type="Gene3D" id="3.30.70.270">
    <property type="match status" value="2"/>
</dbReference>
<evidence type="ECO:0000256" key="4">
    <source>
        <dbReference type="ARBA" id="ARBA00022695"/>
    </source>
</evidence>
<dbReference type="InterPro" id="IPR041577">
    <property type="entry name" value="RT_RNaseH_2"/>
</dbReference>
<dbReference type="SUPFAM" id="SSF53098">
    <property type="entry name" value="Ribonuclease H-like"/>
    <property type="match status" value="2"/>
</dbReference>
<dbReference type="AlphaFoldDB" id="A0A674GE78"/>
<dbReference type="Pfam" id="PF00075">
    <property type="entry name" value="RNase_H"/>
    <property type="match status" value="1"/>
</dbReference>
<dbReference type="InterPro" id="IPR043128">
    <property type="entry name" value="Rev_trsase/Diguanyl_cyclase"/>
</dbReference>
<keyword evidence="4" id="KW-0548">Nucleotidyltransferase</keyword>
<dbReference type="InterPro" id="IPR043502">
    <property type="entry name" value="DNA/RNA_pol_sf"/>
</dbReference>
<dbReference type="InterPro" id="IPR040643">
    <property type="entry name" value="MLVIN_C"/>
</dbReference>
<dbReference type="EC" id="3.1.26.4" evidence="2"/>
<evidence type="ECO:0000259" key="10">
    <source>
        <dbReference type="PROSITE" id="PS50994"/>
    </source>
</evidence>
<feature type="domain" description="Reverse transcriptase" evidence="8">
    <location>
        <begin position="38"/>
        <end position="227"/>
    </location>
</feature>